<evidence type="ECO:0000313" key="10">
    <source>
        <dbReference type="EMBL" id="VHD01338.1"/>
    </source>
</evidence>
<dbReference type="GO" id="GO:0051304">
    <property type="term" value="P:chromosome separation"/>
    <property type="evidence" value="ECO:0007669"/>
    <property type="project" value="InterPro"/>
</dbReference>
<dbReference type="GO" id="GO:0005737">
    <property type="term" value="C:cytoplasm"/>
    <property type="evidence" value="ECO:0007669"/>
    <property type="project" value="UniProtKB-SubCell"/>
</dbReference>
<dbReference type="InterPro" id="IPR036388">
    <property type="entry name" value="WH-like_DNA-bd_sf"/>
</dbReference>
<dbReference type="EMBL" id="LR031521">
    <property type="protein sequence ID" value="VDC38568.1"/>
    <property type="molecule type" value="Genomic_DNA"/>
</dbReference>
<reference evidence="13 14" key="2">
    <citation type="submission" date="2019-02" db="EMBL/GenBank/DDBJ databases">
        <title>Novel genomic isolates of S. pyogenes and S. dysgalactiae subsp. equisimilis associated to necrotising fasciitis (NSTI).</title>
        <authorList>
            <person name="Barrantes I."/>
        </authorList>
    </citation>
    <scope>NUCLEOTIDE SEQUENCE [LARGE SCALE GENOMIC DNA]</scope>
    <source>
        <strain evidence="8 13">SPY2028</strain>
        <strain evidence="7 14">SPY5003</strain>
    </source>
</reference>
<dbReference type="PANTHER" id="PTHR34298">
    <property type="entry name" value="SEGREGATION AND CONDENSATION PROTEIN B"/>
    <property type="match status" value="1"/>
</dbReference>
<evidence type="ECO:0000313" key="7">
    <source>
        <dbReference type="EMBL" id="TYK96153.1"/>
    </source>
</evidence>
<dbReference type="HAMAP" id="MF_01804">
    <property type="entry name" value="ScpB"/>
    <property type="match status" value="1"/>
</dbReference>
<dbReference type="Proteomes" id="UP000324058">
    <property type="component" value="Unassembled WGS sequence"/>
</dbReference>
<dbReference type="Pfam" id="PF04079">
    <property type="entry name" value="SMC_ScpB"/>
    <property type="match status" value="1"/>
</dbReference>
<dbReference type="AlphaFoldDB" id="A0A4U7GNL2"/>
<evidence type="ECO:0000313" key="9">
    <source>
        <dbReference type="EMBL" id="VDC38568.1"/>
    </source>
</evidence>
<dbReference type="GeneID" id="69901359"/>
<dbReference type="Proteomes" id="UP000274496">
    <property type="component" value="Chromosome"/>
</dbReference>
<evidence type="ECO:0000313" key="13">
    <source>
        <dbReference type="Proteomes" id="UP000324058"/>
    </source>
</evidence>
<dbReference type="EMBL" id="SJLI01000001">
    <property type="protein sequence ID" value="TYK96153.1"/>
    <property type="molecule type" value="Genomic_DNA"/>
</dbReference>
<comment type="function">
    <text evidence="5">Participates in chromosomal partition during cell division. May act via the formation of a condensin-like complex containing Smc and ScpA that pull DNA away from mid-cell into both cell halves.</text>
</comment>
<evidence type="ECO:0000256" key="2">
    <source>
        <dbReference type="ARBA" id="ARBA00022618"/>
    </source>
</evidence>
<dbReference type="EMBL" id="VCID01000504">
    <property type="protein sequence ID" value="TNY47234.1"/>
    <property type="molecule type" value="Genomic_DNA"/>
</dbReference>
<comment type="subunit">
    <text evidence="5">Homodimer. Homodimerization may be required to stabilize the binding of ScpA to the Smc head domains. Component of a cohesin-like complex composed of ScpA, ScpB and the Smc homodimer, in which ScpA and ScpB bind to the head domain of Smc. The presence of the three proteins is required for the association of the complex with DNA.</text>
</comment>
<reference evidence="9 11" key="1">
    <citation type="submission" date="2018-10" db="EMBL/GenBank/DDBJ databases">
        <authorList>
            <person name="Rosinski-Chupin I."/>
        </authorList>
    </citation>
    <scope>NUCLEOTIDE SEQUENCE [LARGE SCALE GENOMIC DNA]</scope>
    <source>
        <strain evidence="9 11">S119</strain>
    </source>
</reference>
<dbReference type="InterPro" id="IPR005234">
    <property type="entry name" value="ScpB_csome_segregation"/>
</dbReference>
<dbReference type="RefSeq" id="WP_002985894.1">
    <property type="nucleotide sequence ID" value="NZ_AP014596.1"/>
</dbReference>
<protein>
    <recommendedName>
        <fullName evidence="5">Segregation and condensation protein B</fullName>
    </recommendedName>
</protein>
<dbReference type="OMA" id="PGHPKLY"/>
<dbReference type="STRING" id="1314.SD89_08265"/>
<comment type="subcellular location">
    <subcellularLocation>
        <location evidence="5">Cytoplasm</location>
    </subcellularLocation>
    <text evidence="5">Associated with two foci at the outer edges of the nucleoid region in young cells, and at four foci within both cell halves in older cells.</text>
</comment>
<evidence type="ECO:0000313" key="11">
    <source>
        <dbReference type="Proteomes" id="UP000274496"/>
    </source>
</evidence>
<evidence type="ECO:0000256" key="1">
    <source>
        <dbReference type="ARBA" id="ARBA00022490"/>
    </source>
</evidence>
<evidence type="ECO:0000256" key="5">
    <source>
        <dbReference type="HAMAP-Rule" id="MF_01804"/>
    </source>
</evidence>
<evidence type="ECO:0000256" key="4">
    <source>
        <dbReference type="ARBA" id="ARBA00023306"/>
    </source>
</evidence>
<keyword evidence="3 5" id="KW-0159">Chromosome partition</keyword>
<dbReference type="InterPro" id="IPR036390">
    <property type="entry name" value="WH_DNA-bd_sf"/>
</dbReference>
<keyword evidence="4 5" id="KW-0131">Cell cycle</keyword>
<reference evidence="10 15" key="3">
    <citation type="submission" date="2019-04" db="EMBL/GenBank/DDBJ databases">
        <authorList>
            <consortium name="Pathogen Informatics"/>
        </authorList>
    </citation>
    <scope>NUCLEOTIDE SEQUENCE [LARGE SCALE GENOMIC DNA]</scope>
    <source>
        <strain evidence="10 15">K36395</strain>
    </source>
</reference>
<dbReference type="EMBL" id="SJLL01000001">
    <property type="protein sequence ID" value="TYL01447.1"/>
    <property type="molecule type" value="Genomic_DNA"/>
</dbReference>
<dbReference type="GO" id="GO:0006260">
    <property type="term" value="P:DNA replication"/>
    <property type="evidence" value="ECO:0007669"/>
    <property type="project" value="UniProtKB-UniRule"/>
</dbReference>
<evidence type="ECO:0000313" key="14">
    <source>
        <dbReference type="Proteomes" id="UP000325300"/>
    </source>
</evidence>
<accession>A0A4U7GNL2</accession>
<dbReference type="Proteomes" id="UP000325300">
    <property type="component" value="Unassembled WGS sequence"/>
</dbReference>
<evidence type="ECO:0000313" key="15">
    <source>
        <dbReference type="Proteomes" id="UP000353394"/>
    </source>
</evidence>
<dbReference type="OrthoDB" id="9806226at2"/>
<dbReference type="PIRSF" id="PIRSF019345">
    <property type="entry name" value="ScpB"/>
    <property type="match status" value="1"/>
</dbReference>
<dbReference type="Gene3D" id="1.10.10.10">
    <property type="entry name" value="Winged helix-like DNA-binding domain superfamily/Winged helix DNA-binding domain"/>
    <property type="match status" value="2"/>
</dbReference>
<dbReference type="EMBL" id="CAAIJW010000003">
    <property type="protein sequence ID" value="VHD01338.1"/>
    <property type="molecule type" value="Genomic_DNA"/>
</dbReference>
<dbReference type="SUPFAM" id="SSF46785">
    <property type="entry name" value="Winged helix' DNA-binding domain"/>
    <property type="match status" value="2"/>
</dbReference>
<evidence type="ECO:0000313" key="8">
    <source>
        <dbReference type="EMBL" id="TYL01447.1"/>
    </source>
</evidence>
<dbReference type="NCBIfam" id="TIGR00281">
    <property type="entry name" value="SMC-Scp complex subunit ScpB"/>
    <property type="match status" value="1"/>
</dbReference>
<gene>
    <name evidence="5 10" type="primary">scpB</name>
    <name evidence="8" type="ORF">E0F66_02440</name>
    <name evidence="7" type="ORF">E0F67_03700</name>
    <name evidence="6" type="ORF">FGO82_05035</name>
    <name evidence="10" type="ORF">SAMEA1711581_00555</name>
    <name evidence="9" type="ORF">SP119_0292</name>
</gene>
<dbReference type="Proteomes" id="UP000316580">
    <property type="component" value="Unassembled WGS sequence"/>
</dbReference>
<evidence type="ECO:0000256" key="3">
    <source>
        <dbReference type="ARBA" id="ARBA00022829"/>
    </source>
</evidence>
<comment type="similarity">
    <text evidence="5">Belongs to the ScpB family.</text>
</comment>
<keyword evidence="2 5" id="KW-0132">Cell division</keyword>
<proteinExistence type="inferred from homology"/>
<reference evidence="6 12" key="4">
    <citation type="submission" date="2019-05" db="EMBL/GenBank/DDBJ databases">
        <title>Novel genomic isolates of S.pyogenes and S.dysgalactiae subsp. equisimilis associated to necrotising fasciitis (NSTI).</title>
        <authorList>
            <person name="Barrantes I."/>
        </authorList>
    </citation>
    <scope>NUCLEOTIDE SEQUENCE [LARGE SCALE GENOMIC DNA]</scope>
    <source>
        <strain evidence="6 12">SPY6028</strain>
    </source>
</reference>
<organism evidence="8 13">
    <name type="scientific">Streptococcus pyogenes</name>
    <dbReference type="NCBI Taxonomy" id="1314"/>
    <lineage>
        <taxon>Bacteria</taxon>
        <taxon>Bacillati</taxon>
        <taxon>Bacillota</taxon>
        <taxon>Bacilli</taxon>
        <taxon>Lactobacillales</taxon>
        <taxon>Streptococcaceae</taxon>
        <taxon>Streptococcus</taxon>
    </lineage>
</organism>
<evidence type="ECO:0000313" key="12">
    <source>
        <dbReference type="Proteomes" id="UP000316580"/>
    </source>
</evidence>
<dbReference type="GO" id="GO:0051301">
    <property type="term" value="P:cell division"/>
    <property type="evidence" value="ECO:0007669"/>
    <property type="project" value="UniProtKB-KW"/>
</dbReference>
<sequence>MTYLSQIEALLFVAGEEGLSLRHLASMLSLTPTALQQQLEKLSQKYEKDQHSSLCLIETANTYRLVTKEGFAELLRAYAKTPMNQSLSRASLEVLSIVAYKQPITRIEIDDIRGVNSSGALSKLLAFDLIREAGKKDVVGRPHLYATTDYFLDYMGINHLDELIEVSAVEPADEEIALFRTQD</sequence>
<evidence type="ECO:0000313" key="6">
    <source>
        <dbReference type="EMBL" id="TNY47234.1"/>
    </source>
</evidence>
<dbReference type="PANTHER" id="PTHR34298:SF2">
    <property type="entry name" value="SEGREGATION AND CONDENSATION PROTEIN B"/>
    <property type="match status" value="1"/>
</dbReference>
<name>A0A4U7GNL2_STRPY</name>
<dbReference type="Proteomes" id="UP000353394">
    <property type="component" value="Unassembled WGS sequence"/>
</dbReference>
<keyword evidence="1 5" id="KW-0963">Cytoplasm</keyword>
<dbReference type="SMR" id="A0A4U7GNL2"/>